<dbReference type="GO" id="GO:0035435">
    <property type="term" value="P:phosphate ion transmembrane transport"/>
    <property type="evidence" value="ECO:0007669"/>
    <property type="project" value="InterPro"/>
</dbReference>
<reference evidence="7 8" key="1">
    <citation type="journal article" date="2019" name="Nat. Microbiol.">
        <title>Mediterranean grassland soil C-N compound turnover is dependent on rainfall and depth, and is mediated by genomically divergent microorganisms.</title>
        <authorList>
            <person name="Diamond S."/>
            <person name="Andeer P.F."/>
            <person name="Li Z."/>
            <person name="Crits-Christoph A."/>
            <person name="Burstein D."/>
            <person name="Anantharaman K."/>
            <person name="Lane K.R."/>
            <person name="Thomas B.C."/>
            <person name="Pan C."/>
            <person name="Northen T.R."/>
            <person name="Banfield J.F."/>
        </authorList>
    </citation>
    <scope>NUCLEOTIDE SEQUENCE [LARGE SCALE GENOMIC DNA]</scope>
    <source>
        <strain evidence="7">WS_6</strain>
    </source>
</reference>
<keyword evidence="2 4" id="KW-0813">Transport</keyword>
<dbReference type="Pfam" id="PF12849">
    <property type="entry name" value="PBP_like_2"/>
    <property type="match status" value="1"/>
</dbReference>
<feature type="domain" description="PBP" evidence="6">
    <location>
        <begin position="29"/>
        <end position="316"/>
    </location>
</feature>
<dbReference type="InterPro" id="IPR005673">
    <property type="entry name" value="ABC_phos-bd_PstS"/>
</dbReference>
<sequence>MDRKTLWLTLFALAVAGSPLGSFVPAVQASTASVALTGAGATFPYPIYSKWFDMYHEKTGIQINYQSIGSGGGIQQVKAGTVDFGASDAALSDARLKEMPRKILHVPTVGGAVVMAYNLPSLKQPLQLTPDAIAGIYMGKITTWNDKRIAASNPDVALPAAPILPVHRSDGSGTTNIFTTYLSAVSAPWKELVGANTSVSWPVGIGGKGNEGVSGLIRQTQGSIGYIELAYAKQNRLPVAHVRNRSGTFVEPTLASTTAAAEGASALLAKDVRTPIVNSPAPDAYPICGLTFLLVYQDQKDPVKGRALAEFIDWAIHEGQEVAASLDYARLPAAVVKVNETTLRKLTVAGKPLLADR</sequence>
<feature type="chain" id="PRO_5022056525" description="Phosphate-binding protein" evidence="5">
    <location>
        <begin position="30"/>
        <end position="357"/>
    </location>
</feature>
<accession>A0A538T044</accession>
<feature type="signal peptide" evidence="5">
    <location>
        <begin position="1"/>
        <end position="29"/>
    </location>
</feature>
<dbReference type="CDD" id="cd13565">
    <property type="entry name" value="PBP2_PstS"/>
    <property type="match status" value="1"/>
</dbReference>
<name>A0A538T044_UNCEI</name>
<evidence type="ECO:0000256" key="3">
    <source>
        <dbReference type="ARBA" id="ARBA00022592"/>
    </source>
</evidence>
<dbReference type="EMBL" id="VBOW01000071">
    <property type="protein sequence ID" value="TMQ56993.1"/>
    <property type="molecule type" value="Genomic_DNA"/>
</dbReference>
<protein>
    <recommendedName>
        <fullName evidence="4">Phosphate-binding protein</fullName>
    </recommendedName>
</protein>
<evidence type="ECO:0000256" key="5">
    <source>
        <dbReference type="SAM" id="SignalP"/>
    </source>
</evidence>
<dbReference type="InterPro" id="IPR050962">
    <property type="entry name" value="Phosphate-bind_PstS"/>
</dbReference>
<evidence type="ECO:0000313" key="7">
    <source>
        <dbReference type="EMBL" id="TMQ56993.1"/>
    </source>
</evidence>
<dbReference type="SUPFAM" id="SSF53850">
    <property type="entry name" value="Periplasmic binding protein-like II"/>
    <property type="match status" value="1"/>
</dbReference>
<gene>
    <name evidence="7" type="primary">pstS</name>
    <name evidence="7" type="ORF">E6K76_11795</name>
</gene>
<dbReference type="PANTHER" id="PTHR42996">
    <property type="entry name" value="PHOSPHATE-BINDING PROTEIN PSTS"/>
    <property type="match status" value="1"/>
</dbReference>
<dbReference type="Gene3D" id="3.40.190.10">
    <property type="entry name" value="Periplasmic binding protein-like II"/>
    <property type="match status" value="2"/>
</dbReference>
<dbReference type="PANTHER" id="PTHR42996:SF1">
    <property type="entry name" value="PHOSPHATE-BINDING PROTEIN PSTS"/>
    <property type="match status" value="1"/>
</dbReference>
<evidence type="ECO:0000256" key="1">
    <source>
        <dbReference type="ARBA" id="ARBA00008725"/>
    </source>
</evidence>
<proteinExistence type="inferred from homology"/>
<dbReference type="AlphaFoldDB" id="A0A538T044"/>
<dbReference type="GO" id="GO:0042301">
    <property type="term" value="F:phosphate ion binding"/>
    <property type="evidence" value="ECO:0007669"/>
    <property type="project" value="InterPro"/>
</dbReference>
<keyword evidence="5" id="KW-0732">Signal</keyword>
<comment type="caution">
    <text evidence="7">The sequence shown here is derived from an EMBL/GenBank/DDBJ whole genome shotgun (WGS) entry which is preliminary data.</text>
</comment>
<dbReference type="Proteomes" id="UP000316852">
    <property type="component" value="Unassembled WGS sequence"/>
</dbReference>
<evidence type="ECO:0000256" key="4">
    <source>
        <dbReference type="PIRNR" id="PIRNR002756"/>
    </source>
</evidence>
<evidence type="ECO:0000313" key="8">
    <source>
        <dbReference type="Proteomes" id="UP000316852"/>
    </source>
</evidence>
<dbReference type="NCBIfam" id="TIGR00975">
    <property type="entry name" value="3a0107s03"/>
    <property type="match status" value="1"/>
</dbReference>
<organism evidence="7 8">
    <name type="scientific">Eiseniibacteriota bacterium</name>
    <dbReference type="NCBI Taxonomy" id="2212470"/>
    <lineage>
        <taxon>Bacteria</taxon>
        <taxon>Candidatus Eiseniibacteriota</taxon>
    </lineage>
</organism>
<evidence type="ECO:0000256" key="2">
    <source>
        <dbReference type="ARBA" id="ARBA00022448"/>
    </source>
</evidence>
<dbReference type="InterPro" id="IPR024370">
    <property type="entry name" value="PBP_domain"/>
</dbReference>
<comment type="similarity">
    <text evidence="1 4">Belongs to the PstS family.</text>
</comment>
<keyword evidence="3 4" id="KW-0592">Phosphate transport</keyword>
<dbReference type="GO" id="GO:0043190">
    <property type="term" value="C:ATP-binding cassette (ABC) transporter complex"/>
    <property type="evidence" value="ECO:0007669"/>
    <property type="project" value="InterPro"/>
</dbReference>
<dbReference type="PIRSF" id="PIRSF002756">
    <property type="entry name" value="PstS"/>
    <property type="match status" value="1"/>
</dbReference>
<evidence type="ECO:0000259" key="6">
    <source>
        <dbReference type="Pfam" id="PF12849"/>
    </source>
</evidence>